<sequence length="449" mass="46918">MQTQRDHVHAHQFMMGRLSSALVLGDPAGAEVPGRRALTGLIIGVLIATLVVAGFGVYGWIVPGGSKAYRQPGLILVEKESGNRYVYSDGLLHAVPDLPAALLRQGASAKVKLVSRASLAGVPRGLALGIPDGPRSVPAPELFVHGPWLACLPDNPDGRRLGLELDPRALFTPIPPERLSVVRDQSGTIHLLTKGYRHRVTDDAVLVALGVTEARAALAPESWLSQIPAGVELGSAVVPGRGRPGPSVAGRSYDIGTLFRQSAGTGGEQFFVLRADGLATMSHTEFLVAEVRSGAKPVTLNGADLLTAPRSADRSLLDRLPDLAGAAEHRLDDQVLCLRQAPVSTDSVSSLLVEMPRSVAPMDNAGRGTVRGPVGGGMAVVGVPTARDGDPPVFFVSSAGVAFRLKDAAAAAALKIDQVRPVPFPQELLAALRPGPTLSREAVTVLVEG</sequence>
<dbReference type="Gene3D" id="3.30.2390.20">
    <property type="entry name" value="Type VII secretion system EccB, repeat 1 domain"/>
    <property type="match status" value="1"/>
</dbReference>
<dbReference type="PANTHER" id="PTHR40765:SF2">
    <property type="entry name" value="ESX-2 SECRETION SYSTEM ATPASE ECCB2"/>
    <property type="match status" value="1"/>
</dbReference>
<reference evidence="2 3" key="1">
    <citation type="submission" date="2021-01" db="EMBL/GenBank/DDBJ databases">
        <title>Whole genome shotgun sequence of Verrucosispora gifhornensis NBRC 16317.</title>
        <authorList>
            <person name="Komaki H."/>
            <person name="Tamura T."/>
        </authorList>
    </citation>
    <scope>NUCLEOTIDE SEQUENCE [LARGE SCALE GENOMIC DNA]</scope>
    <source>
        <strain evidence="2 3">NBRC 16317</strain>
    </source>
</reference>
<dbReference type="InterPro" id="IPR044857">
    <property type="entry name" value="T7SS_EccB_R1"/>
</dbReference>
<gene>
    <name evidence="2" type="ORF">Vgi01_47860</name>
</gene>
<dbReference type="InterPro" id="IPR007795">
    <property type="entry name" value="T7SS_EccB"/>
</dbReference>
<dbReference type="NCBIfam" id="TIGR03919">
    <property type="entry name" value="T7SS_EccB"/>
    <property type="match status" value="1"/>
</dbReference>
<organism evidence="2 3">
    <name type="scientific">Micromonospora gifhornensis</name>
    <dbReference type="NCBI Taxonomy" id="84594"/>
    <lineage>
        <taxon>Bacteria</taxon>
        <taxon>Bacillati</taxon>
        <taxon>Actinomycetota</taxon>
        <taxon>Actinomycetes</taxon>
        <taxon>Micromonosporales</taxon>
        <taxon>Micromonosporaceae</taxon>
        <taxon>Micromonospora</taxon>
    </lineage>
</organism>
<keyword evidence="1" id="KW-0812">Transmembrane</keyword>
<comment type="caution">
    <text evidence="2">The sequence shown here is derived from an EMBL/GenBank/DDBJ whole genome shotgun (WGS) entry which is preliminary data.</text>
</comment>
<feature type="transmembrane region" description="Helical" evidence="1">
    <location>
        <begin position="40"/>
        <end position="61"/>
    </location>
</feature>
<dbReference type="PANTHER" id="PTHR40765">
    <property type="entry name" value="ESX-2 SECRETION SYSTEM ATPASE ECCB2"/>
    <property type="match status" value="1"/>
</dbReference>
<proteinExistence type="predicted"/>
<dbReference type="Pfam" id="PF05108">
    <property type="entry name" value="T7SS_ESX1_EccB"/>
    <property type="match status" value="1"/>
</dbReference>
<keyword evidence="1" id="KW-0472">Membrane</keyword>
<evidence type="ECO:0000256" key="1">
    <source>
        <dbReference type="SAM" id="Phobius"/>
    </source>
</evidence>
<accession>A0ABQ4IJM4</accession>
<evidence type="ECO:0000313" key="2">
    <source>
        <dbReference type="EMBL" id="GIJ18102.1"/>
    </source>
</evidence>
<protein>
    <submittedName>
        <fullName evidence="2">Type VII secretion protein EccB</fullName>
    </submittedName>
</protein>
<dbReference type="RefSeq" id="WP_204292475.1">
    <property type="nucleotide sequence ID" value="NZ_BAAAGZ010000028.1"/>
</dbReference>
<dbReference type="Proteomes" id="UP000647860">
    <property type="component" value="Unassembled WGS sequence"/>
</dbReference>
<keyword evidence="3" id="KW-1185">Reference proteome</keyword>
<name>A0ABQ4IJM4_9ACTN</name>
<evidence type="ECO:0000313" key="3">
    <source>
        <dbReference type="Proteomes" id="UP000647860"/>
    </source>
</evidence>
<dbReference type="EMBL" id="BOPA01000036">
    <property type="protein sequence ID" value="GIJ18102.1"/>
    <property type="molecule type" value="Genomic_DNA"/>
</dbReference>
<keyword evidence="1" id="KW-1133">Transmembrane helix</keyword>